<keyword evidence="8" id="KW-1185">Reference proteome</keyword>
<evidence type="ECO:0000256" key="4">
    <source>
        <dbReference type="ARBA" id="ARBA00022790"/>
    </source>
</evidence>
<dbReference type="PANTHER" id="PTHR13339:SF0">
    <property type="entry name" value="COP9 SIGNALOSOME COMPLEX SUBUNIT 8"/>
    <property type="match status" value="1"/>
</dbReference>
<keyword evidence="5" id="KW-0539">Nucleus</keyword>
<dbReference type="GO" id="GO:0010387">
    <property type="term" value="P:COP9 signalosome assembly"/>
    <property type="evidence" value="ECO:0007669"/>
    <property type="project" value="InterPro"/>
</dbReference>
<dbReference type="InterPro" id="IPR033464">
    <property type="entry name" value="CSN8_PSD8_EIF3K"/>
</dbReference>
<proteinExistence type="predicted"/>
<dbReference type="OrthoDB" id="5351233at2759"/>
<evidence type="ECO:0000313" key="8">
    <source>
        <dbReference type="Proteomes" id="UP000822476"/>
    </source>
</evidence>
<evidence type="ECO:0000259" key="6">
    <source>
        <dbReference type="Pfam" id="PF10075"/>
    </source>
</evidence>
<dbReference type="InterPro" id="IPR033205">
    <property type="entry name" value="COP9_CSN8"/>
</dbReference>
<dbReference type="AlphaFoldDB" id="A0A8S9YB45"/>
<dbReference type="Proteomes" id="UP000822476">
    <property type="component" value="Unassembled WGS sequence"/>
</dbReference>
<keyword evidence="4" id="KW-0736">Signalosome</keyword>
<organism evidence="7 8">
    <name type="scientific">Paragonimus skrjabini miyazakii</name>
    <dbReference type="NCBI Taxonomy" id="59628"/>
    <lineage>
        <taxon>Eukaryota</taxon>
        <taxon>Metazoa</taxon>
        <taxon>Spiralia</taxon>
        <taxon>Lophotrochozoa</taxon>
        <taxon>Platyhelminthes</taxon>
        <taxon>Trematoda</taxon>
        <taxon>Digenea</taxon>
        <taxon>Plagiorchiida</taxon>
        <taxon>Troglotremata</taxon>
        <taxon>Troglotrematidae</taxon>
        <taxon>Paragonimus</taxon>
    </lineage>
</organism>
<evidence type="ECO:0000256" key="5">
    <source>
        <dbReference type="ARBA" id="ARBA00023242"/>
    </source>
</evidence>
<accession>A0A8S9YB45</accession>
<name>A0A8S9YB45_9TREM</name>
<evidence type="ECO:0000313" key="7">
    <source>
        <dbReference type="EMBL" id="KAF7233416.1"/>
    </source>
</evidence>
<dbReference type="Pfam" id="PF10075">
    <property type="entry name" value="CSN8_PSD8_EIF3K"/>
    <property type="match status" value="1"/>
</dbReference>
<comment type="subcellular location">
    <subcellularLocation>
        <location evidence="2">Cytoplasm</location>
    </subcellularLocation>
    <subcellularLocation>
        <location evidence="1">Nucleus</location>
    </subcellularLocation>
</comment>
<protein>
    <recommendedName>
        <fullName evidence="6">CSN8/PSMD8/EIF3K domain-containing protein</fullName>
    </recommendedName>
</protein>
<dbReference type="EMBL" id="JTDE01021087">
    <property type="protein sequence ID" value="KAF7233416.1"/>
    <property type="molecule type" value="Genomic_DNA"/>
</dbReference>
<dbReference type="GO" id="GO:0008180">
    <property type="term" value="C:COP9 signalosome"/>
    <property type="evidence" value="ECO:0007669"/>
    <property type="project" value="UniProtKB-KW"/>
</dbReference>
<dbReference type="PANTHER" id="PTHR13339">
    <property type="entry name" value="COP9 SIGNALOSOME COMPLEX SUBUNIT 8"/>
    <property type="match status" value="1"/>
</dbReference>
<gene>
    <name evidence="7" type="ORF">EG68_10607</name>
</gene>
<evidence type="ECO:0000256" key="3">
    <source>
        <dbReference type="ARBA" id="ARBA00022490"/>
    </source>
</evidence>
<evidence type="ECO:0000256" key="1">
    <source>
        <dbReference type="ARBA" id="ARBA00004123"/>
    </source>
</evidence>
<sequence>MCSDDTVLDQQLAELEFYELTYGTSILESKCFDPHSAIPTPEEFYVQFLCLYVLKMDLLSAKFLWQRIPSTVKETSRNLIALWKLIQCLLKRDMASFFKSVDLLLKDTSCSESLTFMVRQINEKRKQHLVTLMKTAYSCVLVEFVSGFLNMSRNDAIQLMTSYGWRLCPQKQYLLSPANSVEEQKLIDIPQPTNEEIMSKLAEFMCFIENH</sequence>
<keyword evidence="3" id="KW-0963">Cytoplasm</keyword>
<feature type="domain" description="CSN8/PSMD8/EIF3K" evidence="6">
    <location>
        <begin position="42"/>
        <end position="176"/>
    </location>
</feature>
<evidence type="ECO:0000256" key="2">
    <source>
        <dbReference type="ARBA" id="ARBA00004496"/>
    </source>
</evidence>
<dbReference type="GO" id="GO:0005737">
    <property type="term" value="C:cytoplasm"/>
    <property type="evidence" value="ECO:0007669"/>
    <property type="project" value="UniProtKB-SubCell"/>
</dbReference>
<comment type="caution">
    <text evidence="7">The sequence shown here is derived from an EMBL/GenBank/DDBJ whole genome shotgun (WGS) entry which is preliminary data.</text>
</comment>
<dbReference type="GO" id="GO:0000338">
    <property type="term" value="P:protein deneddylation"/>
    <property type="evidence" value="ECO:0007669"/>
    <property type="project" value="InterPro"/>
</dbReference>
<reference evidence="7" key="1">
    <citation type="submission" date="2019-07" db="EMBL/GenBank/DDBJ databases">
        <title>Annotation for the trematode Paragonimus miyazaki's.</title>
        <authorList>
            <person name="Choi Y.-J."/>
        </authorList>
    </citation>
    <scope>NUCLEOTIDE SEQUENCE</scope>
    <source>
        <strain evidence="7">Japan</strain>
    </source>
</reference>